<dbReference type="Gene3D" id="3.30.70.270">
    <property type="match status" value="1"/>
</dbReference>
<evidence type="ECO:0000313" key="1">
    <source>
        <dbReference type="EMBL" id="KAL0304643.1"/>
    </source>
</evidence>
<gene>
    <name evidence="1" type="ORF">Sangu_3071500</name>
</gene>
<proteinExistence type="predicted"/>
<dbReference type="InterPro" id="IPR043128">
    <property type="entry name" value="Rev_trsase/Diguanyl_cyclase"/>
</dbReference>
<reference evidence="1" key="1">
    <citation type="submission" date="2020-06" db="EMBL/GenBank/DDBJ databases">
        <authorList>
            <person name="Li T."/>
            <person name="Hu X."/>
            <person name="Zhang T."/>
            <person name="Song X."/>
            <person name="Zhang H."/>
            <person name="Dai N."/>
            <person name="Sheng W."/>
            <person name="Hou X."/>
            <person name="Wei L."/>
        </authorList>
    </citation>
    <scope>NUCLEOTIDE SEQUENCE</scope>
    <source>
        <strain evidence="1">G01</strain>
        <tissue evidence="1">Leaf</tissue>
    </source>
</reference>
<dbReference type="EMBL" id="JACGWK010000202">
    <property type="protein sequence ID" value="KAL0304643.1"/>
    <property type="molecule type" value="Genomic_DNA"/>
</dbReference>
<dbReference type="InterPro" id="IPR053134">
    <property type="entry name" value="RNA-dir_DNA_polymerase"/>
</dbReference>
<dbReference type="PANTHER" id="PTHR24559:SF439">
    <property type="entry name" value="RETROTRANSPOSON, UNCLASSIFIED-LIKE PROTEIN"/>
    <property type="match status" value="1"/>
</dbReference>
<dbReference type="InterPro" id="IPR043502">
    <property type="entry name" value="DNA/RNA_pol_sf"/>
</dbReference>
<dbReference type="PANTHER" id="PTHR24559">
    <property type="entry name" value="TRANSPOSON TY3-I GAG-POL POLYPROTEIN"/>
    <property type="match status" value="1"/>
</dbReference>
<sequence>MDNFPLPIIELMVDATTGHEVLSFTDGLSGYNQIRVSPKDEECTTFCTHFQWDEGCQNAFESIKRHLLNLPVLGAPTLEKSLILYIAAQEQSIGTVHRNTHGTRRE</sequence>
<comment type="caution">
    <text evidence="1">The sequence shown here is derived from an EMBL/GenBank/DDBJ whole genome shotgun (WGS) entry which is preliminary data.</text>
</comment>
<organism evidence="1">
    <name type="scientific">Sesamum angustifolium</name>
    <dbReference type="NCBI Taxonomy" id="2727405"/>
    <lineage>
        <taxon>Eukaryota</taxon>
        <taxon>Viridiplantae</taxon>
        <taxon>Streptophyta</taxon>
        <taxon>Embryophyta</taxon>
        <taxon>Tracheophyta</taxon>
        <taxon>Spermatophyta</taxon>
        <taxon>Magnoliopsida</taxon>
        <taxon>eudicotyledons</taxon>
        <taxon>Gunneridae</taxon>
        <taxon>Pentapetalae</taxon>
        <taxon>asterids</taxon>
        <taxon>lamiids</taxon>
        <taxon>Lamiales</taxon>
        <taxon>Pedaliaceae</taxon>
        <taxon>Sesamum</taxon>
    </lineage>
</organism>
<dbReference type="AlphaFoldDB" id="A0AAW2KFM0"/>
<dbReference type="SUPFAM" id="SSF56672">
    <property type="entry name" value="DNA/RNA polymerases"/>
    <property type="match status" value="1"/>
</dbReference>
<accession>A0AAW2KFM0</accession>
<protein>
    <submittedName>
        <fullName evidence="1">Uncharacterized protein</fullName>
    </submittedName>
</protein>
<reference evidence="1" key="2">
    <citation type="journal article" date="2024" name="Plant">
        <title>Genomic evolution and insights into agronomic trait innovations of Sesamum species.</title>
        <authorList>
            <person name="Miao H."/>
            <person name="Wang L."/>
            <person name="Qu L."/>
            <person name="Liu H."/>
            <person name="Sun Y."/>
            <person name="Le M."/>
            <person name="Wang Q."/>
            <person name="Wei S."/>
            <person name="Zheng Y."/>
            <person name="Lin W."/>
            <person name="Duan Y."/>
            <person name="Cao H."/>
            <person name="Xiong S."/>
            <person name="Wang X."/>
            <person name="Wei L."/>
            <person name="Li C."/>
            <person name="Ma Q."/>
            <person name="Ju M."/>
            <person name="Zhao R."/>
            <person name="Li G."/>
            <person name="Mu C."/>
            <person name="Tian Q."/>
            <person name="Mei H."/>
            <person name="Zhang T."/>
            <person name="Gao T."/>
            <person name="Zhang H."/>
        </authorList>
    </citation>
    <scope>NUCLEOTIDE SEQUENCE</scope>
    <source>
        <strain evidence="1">G01</strain>
    </source>
</reference>
<name>A0AAW2KFM0_9LAMI</name>